<reference evidence="2" key="1">
    <citation type="submission" date="2018-02" db="EMBL/GenBank/DDBJ databases">
        <authorList>
            <person name="Cohen D.B."/>
            <person name="Kent A.D."/>
        </authorList>
    </citation>
    <scope>NUCLEOTIDE SEQUENCE</scope>
</reference>
<protein>
    <submittedName>
        <fullName evidence="2">Uncharacterized protein</fullName>
    </submittedName>
</protein>
<name>A0A2N9EQ93_FAGSY</name>
<evidence type="ECO:0000313" key="2">
    <source>
        <dbReference type="EMBL" id="SPC76779.1"/>
    </source>
</evidence>
<dbReference type="EMBL" id="OIVN01000234">
    <property type="protein sequence ID" value="SPC76779.1"/>
    <property type="molecule type" value="Genomic_DNA"/>
</dbReference>
<gene>
    <name evidence="2" type="ORF">FSB_LOCUS4661</name>
</gene>
<dbReference type="AlphaFoldDB" id="A0A2N9EQ93"/>
<organism evidence="2">
    <name type="scientific">Fagus sylvatica</name>
    <name type="common">Beechnut</name>
    <dbReference type="NCBI Taxonomy" id="28930"/>
    <lineage>
        <taxon>Eukaryota</taxon>
        <taxon>Viridiplantae</taxon>
        <taxon>Streptophyta</taxon>
        <taxon>Embryophyta</taxon>
        <taxon>Tracheophyta</taxon>
        <taxon>Spermatophyta</taxon>
        <taxon>Magnoliopsida</taxon>
        <taxon>eudicotyledons</taxon>
        <taxon>Gunneridae</taxon>
        <taxon>Pentapetalae</taxon>
        <taxon>rosids</taxon>
        <taxon>fabids</taxon>
        <taxon>Fagales</taxon>
        <taxon>Fagaceae</taxon>
        <taxon>Fagus</taxon>
    </lineage>
</organism>
<feature type="compositionally biased region" description="Polar residues" evidence="1">
    <location>
        <begin position="113"/>
        <end position="122"/>
    </location>
</feature>
<evidence type="ECO:0000256" key="1">
    <source>
        <dbReference type="SAM" id="MobiDB-lite"/>
    </source>
</evidence>
<feature type="region of interest" description="Disordered" evidence="1">
    <location>
        <begin position="97"/>
        <end position="122"/>
    </location>
</feature>
<sequence length="161" mass="18105">MIGAHCGRNRAKKPLMNAKDCKGLENGYTCDQKLATKAKDGCKGDQRNIGMHHVEAPSNEQMDAKIRIYTKKRSEKVLSLEKYDDQNRLKTLVKDVTRRSTGGQRQRSKVTADVSSQRWSTESKCGRRLEALWRTGMCEEALGSAHAYVRSVDDLSSDVVE</sequence>
<proteinExistence type="predicted"/>
<accession>A0A2N9EQ93</accession>